<dbReference type="SUPFAM" id="SSF56784">
    <property type="entry name" value="HAD-like"/>
    <property type="match status" value="1"/>
</dbReference>
<dbReference type="Proteomes" id="UP000184139">
    <property type="component" value="Unassembled WGS sequence"/>
</dbReference>
<dbReference type="OrthoDB" id="9816564at2"/>
<keyword evidence="1" id="KW-0378">Hydrolase</keyword>
<dbReference type="AlphaFoldDB" id="A0A1M5Y364"/>
<dbReference type="EMBL" id="FQXS01000027">
    <property type="protein sequence ID" value="SHI06477.1"/>
    <property type="molecule type" value="Genomic_DNA"/>
</dbReference>
<dbReference type="InterPro" id="IPR036412">
    <property type="entry name" value="HAD-like_sf"/>
</dbReference>
<dbReference type="Pfam" id="PF00702">
    <property type="entry name" value="Hydrolase"/>
    <property type="match status" value="1"/>
</dbReference>
<dbReference type="RefSeq" id="WP_073378228.1">
    <property type="nucleotide sequence ID" value="NZ_FQXS01000027.1"/>
</dbReference>
<reference evidence="1 2" key="1">
    <citation type="submission" date="2016-11" db="EMBL/GenBank/DDBJ databases">
        <authorList>
            <person name="Jaros S."/>
            <person name="Januszkiewicz K."/>
            <person name="Wedrychowicz H."/>
        </authorList>
    </citation>
    <scope>NUCLEOTIDE SEQUENCE [LARGE SCALE GENOMIC DNA]</scope>
    <source>
        <strain evidence="1 2">DSM 9705</strain>
    </source>
</reference>
<protein>
    <submittedName>
        <fullName evidence="1">Haloacid dehalogenase-like hydrolase</fullName>
    </submittedName>
</protein>
<sequence>MACTTFYSLKKLIREGRKRSARCDIVSFDLFDTLLIRRIHDPDLVKLPVARFISSLAAVAGISRSWQAVQKLRDTIEQRHRDETGQTFEDHEACYPRFMRELLVTVFGEQFDERLLERVTDYELAMENTMLVVRQELLDWLHELHDEGKRLFIVTDIYLPAQHIRVLCRHAGLLDLVEDVVSSADSFLAKASGKAYPLMQQRYDLDYSSWLHVGDNPISDGLRPAEFGVQAMVLRDGTEKFRKALVKRYVNYGKGKSFYRGRALQQLMLPLEAENVPRDDLYIEGYNFLGPLVGSFVQHIAEECRRLDLKRVFFFSREGYTFKKVWEQCAPFLFPDGCLPRIDYLYVSRMALAGASCAHLGLTRRAASIAFLPPGNRDFRDLARIFKFDIEAMTPHLRRHRLEPDTCLSPLHAGYDQQNSVHFLELLDDEGFQQEVRRQTRPANDALMRYLEEIGFFAEKEVAVVDIGWLGTIQRFLYQAVRHRDDCPRIVGYVFGATRGIPFEQDLKNSLHGVIYDRHRFDLGASCLLYARDTFEEACRAPHPTLDGYELAEDGYRLKFRNCDDVIGQAEKQQDLYYSSLQQGLFDAVPRFAAASALLGYSLEDYRPWLNYLLTAKLAFPSTKEILAIRNRHHLDDFHGIHQPLAKKVGRESTLWNRSELALRLSPLLRLRHFVNHCKSIIRN</sequence>
<organism evidence="1 2">
    <name type="scientific">Desulfofustis glycolicus DSM 9705</name>
    <dbReference type="NCBI Taxonomy" id="1121409"/>
    <lineage>
        <taxon>Bacteria</taxon>
        <taxon>Pseudomonadati</taxon>
        <taxon>Thermodesulfobacteriota</taxon>
        <taxon>Desulfobulbia</taxon>
        <taxon>Desulfobulbales</taxon>
        <taxon>Desulfocapsaceae</taxon>
        <taxon>Desulfofustis</taxon>
    </lineage>
</organism>
<evidence type="ECO:0000313" key="2">
    <source>
        <dbReference type="Proteomes" id="UP000184139"/>
    </source>
</evidence>
<dbReference type="InterPro" id="IPR023214">
    <property type="entry name" value="HAD_sf"/>
</dbReference>
<proteinExistence type="predicted"/>
<dbReference type="GO" id="GO:0016787">
    <property type="term" value="F:hydrolase activity"/>
    <property type="evidence" value="ECO:0007669"/>
    <property type="project" value="UniProtKB-KW"/>
</dbReference>
<dbReference type="Gene3D" id="3.40.50.1000">
    <property type="entry name" value="HAD superfamily/HAD-like"/>
    <property type="match status" value="1"/>
</dbReference>
<accession>A0A1M5Y364</accession>
<gene>
    <name evidence="1" type="ORF">SAMN02745124_03596</name>
</gene>
<evidence type="ECO:0000313" key="1">
    <source>
        <dbReference type="EMBL" id="SHI06477.1"/>
    </source>
</evidence>
<name>A0A1M5Y364_9BACT</name>
<dbReference type="STRING" id="1121409.SAMN02745124_03596"/>
<keyword evidence="2" id="KW-1185">Reference proteome</keyword>
<dbReference type="CDD" id="cd01427">
    <property type="entry name" value="HAD_like"/>
    <property type="match status" value="1"/>
</dbReference>